<dbReference type="EMBL" id="JQCE01000001">
    <property type="protein sequence ID" value="KRO18916.1"/>
    <property type="molecule type" value="Genomic_DNA"/>
</dbReference>
<keyword evidence="1" id="KW-0732">Signal</keyword>
<gene>
    <name evidence="2" type="ORF">IV56_GL000068</name>
</gene>
<dbReference type="PATRIC" id="fig|1293598.4.peg.68"/>
<dbReference type="Proteomes" id="UP000050969">
    <property type="component" value="Unassembled WGS sequence"/>
</dbReference>
<keyword evidence="3" id="KW-1185">Reference proteome</keyword>
<dbReference type="AlphaFoldDB" id="A0A0R2MZW5"/>
<protein>
    <recommendedName>
        <fullName evidence="4">Surface layer protein A domain-containing protein</fullName>
    </recommendedName>
</protein>
<comment type="caution">
    <text evidence="2">The sequence shown here is derived from an EMBL/GenBank/DDBJ whole genome shotgun (WGS) entry which is preliminary data.</text>
</comment>
<reference evidence="2 3" key="1">
    <citation type="journal article" date="2015" name="Genome Announc.">
        <title>Expanding the biotechnology potential of lactobacilli through comparative genomics of 213 strains and associated genera.</title>
        <authorList>
            <person name="Sun Z."/>
            <person name="Harris H.M."/>
            <person name="McCann A."/>
            <person name="Guo C."/>
            <person name="Argimon S."/>
            <person name="Zhang W."/>
            <person name="Yang X."/>
            <person name="Jeffery I.B."/>
            <person name="Cooney J.C."/>
            <person name="Kagawa T.F."/>
            <person name="Liu W."/>
            <person name="Song Y."/>
            <person name="Salvetti E."/>
            <person name="Wrobel A."/>
            <person name="Rasinkangas P."/>
            <person name="Parkhill J."/>
            <person name="Rea M.C."/>
            <person name="O'Sullivan O."/>
            <person name="Ritari J."/>
            <person name="Douillard F.P."/>
            <person name="Paul Ross R."/>
            <person name="Yang R."/>
            <person name="Briner A.E."/>
            <person name="Felis G.E."/>
            <person name="de Vos W.M."/>
            <person name="Barrangou R."/>
            <person name="Klaenhammer T.R."/>
            <person name="Caufield P.W."/>
            <person name="Cui Y."/>
            <person name="Zhang H."/>
            <person name="O'Toole P.W."/>
        </authorList>
    </citation>
    <scope>NUCLEOTIDE SEQUENCE [LARGE SCALE GENOMIC DNA]</scope>
    <source>
        <strain evidence="2 3">DSM 24301</strain>
    </source>
</reference>
<feature type="signal peptide" evidence="1">
    <location>
        <begin position="1"/>
        <end position="29"/>
    </location>
</feature>
<evidence type="ECO:0000256" key="1">
    <source>
        <dbReference type="SAM" id="SignalP"/>
    </source>
</evidence>
<evidence type="ECO:0008006" key="4">
    <source>
        <dbReference type="Google" id="ProtNLM"/>
    </source>
</evidence>
<organism evidence="2 3">
    <name type="scientific">Lacticaseibacillus saniviri JCM 17471 = DSM 24301</name>
    <dbReference type="NCBI Taxonomy" id="1293598"/>
    <lineage>
        <taxon>Bacteria</taxon>
        <taxon>Bacillati</taxon>
        <taxon>Bacillota</taxon>
        <taxon>Bacilli</taxon>
        <taxon>Lactobacillales</taxon>
        <taxon>Lactobacillaceae</taxon>
        <taxon>Lacticaseibacillus</taxon>
    </lineage>
</organism>
<evidence type="ECO:0000313" key="2">
    <source>
        <dbReference type="EMBL" id="KRO18916.1"/>
    </source>
</evidence>
<feature type="chain" id="PRO_5006420822" description="Surface layer protein A domain-containing protein" evidence="1">
    <location>
        <begin position="30"/>
        <end position="185"/>
    </location>
</feature>
<proteinExistence type="predicted"/>
<accession>A0A0R2MZW5</accession>
<sequence length="185" mass="19839">MMKKTMMIAAMLLGLSGIGAAVHSEPVHAATPATVTTSAVKSGKLTVTPIKAVGQVDYVPGYGVAVWNAPLTGTPITGQTLKHGTKWRVFSVATFKDQYWYDNMAWYNLGGNRWVVANYVNIAVDKTVTVGAKPVAVLNGASYSSNGTGKVLQPGTKWHVAAEKFNGVLFYHLGGHQWARADQFN</sequence>
<evidence type="ECO:0000313" key="3">
    <source>
        <dbReference type="Proteomes" id="UP000050969"/>
    </source>
</evidence>
<name>A0A0R2MZW5_9LACO</name>